<accession>A0ABS7E0Y3</accession>
<dbReference type="Proteomes" id="UP001195963">
    <property type="component" value="Unassembled WGS sequence"/>
</dbReference>
<comment type="caution">
    <text evidence="1">The sequence shown here is derived from an EMBL/GenBank/DDBJ whole genome shotgun (WGS) entry which is preliminary data.</text>
</comment>
<dbReference type="RefSeq" id="WP_220108349.1">
    <property type="nucleotide sequence ID" value="NZ_JAHZST010000002.1"/>
</dbReference>
<sequence>MYKPNELKQDITGIYKRFPKLPTYTKNLENWHVDYSEEKLRLDKCASGERFTFSHADEDMCKKLGLKYEPKPYTWLSMAGDLSSYSTKRFIDSYLMCFKGDATWQEVFREAATYDYWALRMELIEHKLVLEQFLKGKRKQKPVSHLRSSGVTLGICIALGWLEYARELRDKISFSLEHDMVNDGYDHFGRRRTQHFLIRLLNSHDEISDIQLEKEIKCAYDVPIFNEIIDNWKSDDAFQLTESIIDLCDRHTHQCRQDSFNNNRYYDFSNLSLEYYLPVEILSIFKLREERGLNNLQIDHKIMNTPLAGLDGNFEPYNSDFLDSLLWFARAECGELYKSIPTQLKDT</sequence>
<dbReference type="EMBL" id="JAHZST010000002">
    <property type="protein sequence ID" value="MBW8182667.1"/>
    <property type="molecule type" value="Genomic_DNA"/>
</dbReference>
<reference evidence="1 2" key="1">
    <citation type="submission" date="2021-07" db="EMBL/GenBank/DDBJ databases">
        <title>Shewanella sp. nov, isolated from SCS.</title>
        <authorList>
            <person name="Cao W.R."/>
        </authorList>
    </citation>
    <scope>NUCLEOTIDE SEQUENCE [LARGE SCALE GENOMIC DNA]</scope>
    <source>
        <strain evidence="1 2">NR704-98</strain>
    </source>
</reference>
<gene>
    <name evidence="1" type="ORF">K0625_03235</name>
</gene>
<protein>
    <submittedName>
        <fullName evidence="1">Uncharacterized protein</fullName>
    </submittedName>
</protein>
<organism evidence="1 2">
    <name type="scientific">Shewanella nanhaiensis</name>
    <dbReference type="NCBI Taxonomy" id="2864872"/>
    <lineage>
        <taxon>Bacteria</taxon>
        <taxon>Pseudomonadati</taxon>
        <taxon>Pseudomonadota</taxon>
        <taxon>Gammaproteobacteria</taxon>
        <taxon>Alteromonadales</taxon>
        <taxon>Shewanellaceae</taxon>
        <taxon>Shewanella</taxon>
    </lineage>
</organism>
<proteinExistence type="predicted"/>
<evidence type="ECO:0000313" key="2">
    <source>
        <dbReference type="Proteomes" id="UP001195963"/>
    </source>
</evidence>
<keyword evidence="2" id="KW-1185">Reference proteome</keyword>
<name>A0ABS7E0Y3_9GAMM</name>
<evidence type="ECO:0000313" key="1">
    <source>
        <dbReference type="EMBL" id="MBW8182667.1"/>
    </source>
</evidence>